<accession>A0A840CMC2</accession>
<reference evidence="1 2" key="1">
    <citation type="submission" date="2020-08" db="EMBL/GenBank/DDBJ databases">
        <title>Genomic Encyclopedia of Type Strains, Phase IV (KMG-IV): sequencing the most valuable type-strain genomes for metagenomic binning, comparative biology and taxonomic classification.</title>
        <authorList>
            <person name="Goeker M."/>
        </authorList>
    </citation>
    <scope>NUCLEOTIDE SEQUENCE [LARGE SCALE GENOMIC DNA]</scope>
    <source>
        <strain evidence="1 2">DSM 104969</strain>
    </source>
</reference>
<dbReference type="AlphaFoldDB" id="A0A840CMC2"/>
<protein>
    <submittedName>
        <fullName evidence="1">ABC-type antimicrobial peptide transport system permease subunit</fullName>
    </submittedName>
</protein>
<sequence length="175" mass="20656">MRIDTTAMETIFHQGPNSGNLNYAIKDNFTFTAGYSFKNTKENSNFFINVSVYNYDDIKQFIENEYNTNGHLPFEESLYDANKNELLVSERKIIVQPSIIQNESGDFEISKKDMKIIQIKYSEKDYQKNRKIVFYDKDNNIVDTYKLPDLNKNKAEANRKHQELKKDIYKQSSYL</sequence>
<keyword evidence="2" id="KW-1185">Reference proteome</keyword>
<dbReference type="EMBL" id="JACIEP010000008">
    <property type="protein sequence ID" value="MBB4036536.1"/>
    <property type="molecule type" value="Genomic_DNA"/>
</dbReference>
<name>A0A840CMC2_9BACT</name>
<dbReference type="RefSeq" id="WP_183307437.1">
    <property type="nucleotide sequence ID" value="NZ_JACIEP010000008.1"/>
</dbReference>
<evidence type="ECO:0000313" key="1">
    <source>
        <dbReference type="EMBL" id="MBB4036536.1"/>
    </source>
</evidence>
<comment type="caution">
    <text evidence="1">The sequence shown here is derived from an EMBL/GenBank/DDBJ whole genome shotgun (WGS) entry which is preliminary data.</text>
</comment>
<evidence type="ECO:0000313" key="2">
    <source>
        <dbReference type="Proteomes" id="UP000555103"/>
    </source>
</evidence>
<proteinExistence type="predicted"/>
<gene>
    <name evidence="1" type="ORF">GGR21_002442</name>
</gene>
<dbReference type="Proteomes" id="UP000555103">
    <property type="component" value="Unassembled WGS sequence"/>
</dbReference>
<organism evidence="1 2">
    <name type="scientific">Dysgonomonas hofstadii</name>
    <dbReference type="NCBI Taxonomy" id="637886"/>
    <lineage>
        <taxon>Bacteria</taxon>
        <taxon>Pseudomonadati</taxon>
        <taxon>Bacteroidota</taxon>
        <taxon>Bacteroidia</taxon>
        <taxon>Bacteroidales</taxon>
        <taxon>Dysgonomonadaceae</taxon>
        <taxon>Dysgonomonas</taxon>
    </lineage>
</organism>